<dbReference type="GO" id="GO:0005794">
    <property type="term" value="C:Golgi apparatus"/>
    <property type="evidence" value="ECO:0007669"/>
    <property type="project" value="TreeGrafter"/>
</dbReference>
<keyword evidence="2 7" id="KW-0808">Transferase</keyword>
<accession>A0AAN9GM80</accession>
<keyword evidence="3 7" id="KW-0812">Transmembrane</keyword>
<dbReference type="EMBL" id="JBAMIC010000001">
    <property type="protein sequence ID" value="KAK7113838.1"/>
    <property type="molecule type" value="Genomic_DNA"/>
</dbReference>
<dbReference type="PANTHER" id="PTHR22883">
    <property type="entry name" value="ZINC FINGER DHHC DOMAIN CONTAINING PROTEIN"/>
    <property type="match status" value="1"/>
</dbReference>
<comment type="subcellular location">
    <subcellularLocation>
        <location evidence="1">Membrane</location>
        <topology evidence="1">Multi-pass membrane protein</topology>
    </subcellularLocation>
</comment>
<gene>
    <name evidence="9" type="ORF">V1264_000002</name>
</gene>
<dbReference type="PANTHER" id="PTHR22883:SF203">
    <property type="entry name" value="PALMITOYLTRANSFERASE"/>
    <property type="match status" value="1"/>
</dbReference>
<comment type="domain">
    <text evidence="7">The DHHC domain is required for palmitoyltransferase activity.</text>
</comment>
<evidence type="ECO:0000259" key="8">
    <source>
        <dbReference type="Pfam" id="PF01529"/>
    </source>
</evidence>
<dbReference type="AlphaFoldDB" id="A0AAN9GM80"/>
<keyword evidence="5 7" id="KW-0472">Membrane</keyword>
<evidence type="ECO:0000256" key="2">
    <source>
        <dbReference type="ARBA" id="ARBA00022679"/>
    </source>
</evidence>
<dbReference type="Pfam" id="PF01529">
    <property type="entry name" value="DHHC"/>
    <property type="match status" value="1"/>
</dbReference>
<comment type="catalytic activity">
    <reaction evidence="7">
        <text>L-cysteinyl-[protein] + hexadecanoyl-CoA = S-hexadecanoyl-L-cysteinyl-[protein] + CoA</text>
        <dbReference type="Rhea" id="RHEA:36683"/>
        <dbReference type="Rhea" id="RHEA-COMP:10131"/>
        <dbReference type="Rhea" id="RHEA-COMP:11032"/>
        <dbReference type="ChEBI" id="CHEBI:29950"/>
        <dbReference type="ChEBI" id="CHEBI:57287"/>
        <dbReference type="ChEBI" id="CHEBI:57379"/>
        <dbReference type="ChEBI" id="CHEBI:74151"/>
        <dbReference type="EC" id="2.3.1.225"/>
    </reaction>
</comment>
<comment type="similarity">
    <text evidence="7">Belongs to the DHHC palmitoyltransferase family.</text>
</comment>
<evidence type="ECO:0000256" key="1">
    <source>
        <dbReference type="ARBA" id="ARBA00004141"/>
    </source>
</evidence>
<evidence type="ECO:0000256" key="4">
    <source>
        <dbReference type="ARBA" id="ARBA00022989"/>
    </source>
</evidence>
<protein>
    <recommendedName>
        <fullName evidence="7">Palmitoyltransferase</fullName>
        <ecNumber evidence="7">2.3.1.225</ecNumber>
    </recommendedName>
</protein>
<feature type="transmembrane region" description="Helical" evidence="7">
    <location>
        <begin position="24"/>
        <end position="43"/>
    </location>
</feature>
<evidence type="ECO:0000256" key="7">
    <source>
        <dbReference type="RuleBase" id="RU079119"/>
    </source>
</evidence>
<dbReference type="EC" id="2.3.1.225" evidence="7"/>
<keyword evidence="6 7" id="KW-0012">Acyltransferase</keyword>
<evidence type="ECO:0000256" key="5">
    <source>
        <dbReference type="ARBA" id="ARBA00023136"/>
    </source>
</evidence>
<comment type="caution">
    <text evidence="9">The sequence shown here is derived from an EMBL/GenBank/DDBJ whole genome shotgun (WGS) entry which is preliminary data.</text>
</comment>
<dbReference type="GO" id="GO:0006612">
    <property type="term" value="P:protein targeting to membrane"/>
    <property type="evidence" value="ECO:0007669"/>
    <property type="project" value="TreeGrafter"/>
</dbReference>
<keyword evidence="10" id="KW-1185">Reference proteome</keyword>
<name>A0AAN9GM80_9CAEN</name>
<evidence type="ECO:0000313" key="10">
    <source>
        <dbReference type="Proteomes" id="UP001374579"/>
    </source>
</evidence>
<dbReference type="GO" id="GO:0005783">
    <property type="term" value="C:endoplasmic reticulum"/>
    <property type="evidence" value="ECO:0007669"/>
    <property type="project" value="TreeGrafter"/>
</dbReference>
<evidence type="ECO:0000313" key="9">
    <source>
        <dbReference type="EMBL" id="KAK7113838.1"/>
    </source>
</evidence>
<sequence>MAGQETDLSNEGSRRNGWSLPLHLLQLGGWLAVLYFMFIYFTTMVPALPAHWQPAAYIVNGLMALAIMVTMVTATTINPADPAVLGKMVKTVGRLDRSKHPHAILNQHCYLCQVNVGPKSKHCRACNKCIAEFDHHCKWLNNCVGGRNYK</sequence>
<dbReference type="GO" id="GO:0016020">
    <property type="term" value="C:membrane"/>
    <property type="evidence" value="ECO:0007669"/>
    <property type="project" value="UniProtKB-SubCell"/>
</dbReference>
<organism evidence="9 10">
    <name type="scientific">Littorina saxatilis</name>
    <dbReference type="NCBI Taxonomy" id="31220"/>
    <lineage>
        <taxon>Eukaryota</taxon>
        <taxon>Metazoa</taxon>
        <taxon>Spiralia</taxon>
        <taxon>Lophotrochozoa</taxon>
        <taxon>Mollusca</taxon>
        <taxon>Gastropoda</taxon>
        <taxon>Caenogastropoda</taxon>
        <taxon>Littorinimorpha</taxon>
        <taxon>Littorinoidea</taxon>
        <taxon>Littorinidae</taxon>
        <taxon>Littorina</taxon>
    </lineage>
</organism>
<reference evidence="9 10" key="1">
    <citation type="submission" date="2024-02" db="EMBL/GenBank/DDBJ databases">
        <title>Chromosome-scale genome assembly of the rough periwinkle Littorina saxatilis.</title>
        <authorList>
            <person name="De Jode A."/>
            <person name="Faria R."/>
            <person name="Formenti G."/>
            <person name="Sims Y."/>
            <person name="Smith T.P."/>
            <person name="Tracey A."/>
            <person name="Wood J.M.D."/>
            <person name="Zagrodzka Z.B."/>
            <person name="Johannesson K."/>
            <person name="Butlin R.K."/>
            <person name="Leder E.H."/>
        </authorList>
    </citation>
    <scope>NUCLEOTIDE SEQUENCE [LARGE SCALE GENOMIC DNA]</scope>
    <source>
        <strain evidence="9">Snail1</strain>
        <tissue evidence="9">Muscle</tissue>
    </source>
</reference>
<feature type="domain" description="Palmitoyltransferase DHHC" evidence="8">
    <location>
        <begin position="106"/>
        <end position="150"/>
    </location>
</feature>
<feature type="transmembrane region" description="Helical" evidence="7">
    <location>
        <begin position="55"/>
        <end position="77"/>
    </location>
</feature>
<evidence type="ECO:0000256" key="6">
    <source>
        <dbReference type="ARBA" id="ARBA00023315"/>
    </source>
</evidence>
<dbReference type="InterPro" id="IPR039859">
    <property type="entry name" value="PFA4/ZDH16/20/ERF2-like"/>
</dbReference>
<proteinExistence type="inferred from homology"/>
<dbReference type="GO" id="GO:0019706">
    <property type="term" value="F:protein-cysteine S-palmitoyltransferase activity"/>
    <property type="evidence" value="ECO:0007669"/>
    <property type="project" value="UniProtKB-EC"/>
</dbReference>
<keyword evidence="4 7" id="KW-1133">Transmembrane helix</keyword>
<dbReference type="InterPro" id="IPR001594">
    <property type="entry name" value="Palmitoyltrfase_DHHC"/>
</dbReference>
<evidence type="ECO:0000256" key="3">
    <source>
        <dbReference type="ARBA" id="ARBA00022692"/>
    </source>
</evidence>
<dbReference type="PROSITE" id="PS50216">
    <property type="entry name" value="DHHC"/>
    <property type="match status" value="1"/>
</dbReference>
<dbReference type="Proteomes" id="UP001374579">
    <property type="component" value="Unassembled WGS sequence"/>
</dbReference>